<dbReference type="RefSeq" id="WP_085482554.1">
    <property type="nucleotide sequence ID" value="NZ_FXAT01000003.1"/>
</dbReference>
<proteinExistence type="inferred from homology"/>
<evidence type="ECO:0000313" key="4">
    <source>
        <dbReference type="EMBL" id="SMG34156.1"/>
    </source>
</evidence>
<sequence length="279" mass="30217">MKSTIRAAAIQMVSSPDCAENLETAERLIAEAASSRAEFVSLPEYFCQLSSDASAKLRIAEDKGAGPIQDMLGSAARRHGIWLVGGSIPLKTADPKRVTNTTLMFGPDGECVARYDKCNLFSISSAEVTHDENLTMIGGDELVAVNLPWGRVGLGICYDVRFPRFFERLGEVDVVVLPSAFTFPTGAAHWELLIRTRAVDNQCFLLASAQGGLHKSGRRTWGHTMAVDPWGRVLGTIDEGEGVLTVDIDLSEVGRVRSTLPVVRDRAINDNLKGVKSDA</sequence>
<comment type="similarity">
    <text evidence="1">Belongs to the carbon-nitrogen hydrolase superfamily. NIT1/NIT2 family.</text>
</comment>
<dbReference type="PROSITE" id="PS01227">
    <property type="entry name" value="UPF0012"/>
    <property type="match status" value="1"/>
</dbReference>
<evidence type="ECO:0000256" key="2">
    <source>
        <dbReference type="ARBA" id="ARBA00022801"/>
    </source>
</evidence>
<organism evidence="4 5">
    <name type="scientific">Paraburkholderia susongensis</name>
    <dbReference type="NCBI Taxonomy" id="1515439"/>
    <lineage>
        <taxon>Bacteria</taxon>
        <taxon>Pseudomonadati</taxon>
        <taxon>Pseudomonadota</taxon>
        <taxon>Betaproteobacteria</taxon>
        <taxon>Burkholderiales</taxon>
        <taxon>Burkholderiaceae</taxon>
        <taxon>Paraburkholderia</taxon>
    </lineage>
</organism>
<reference evidence="5" key="1">
    <citation type="submission" date="2017-04" db="EMBL/GenBank/DDBJ databases">
        <authorList>
            <person name="Varghese N."/>
            <person name="Submissions S."/>
        </authorList>
    </citation>
    <scope>NUCLEOTIDE SEQUENCE [LARGE SCALE GENOMIC DNA]</scope>
    <source>
        <strain evidence="5">LMG 29540</strain>
    </source>
</reference>
<dbReference type="AlphaFoldDB" id="A0A1X7K0Z4"/>
<dbReference type="Proteomes" id="UP000193228">
    <property type="component" value="Unassembled WGS sequence"/>
</dbReference>
<dbReference type="STRING" id="1515439.SAMN06265784_103241"/>
<dbReference type="PANTHER" id="PTHR23088">
    <property type="entry name" value="NITRILASE-RELATED"/>
    <property type="match status" value="1"/>
</dbReference>
<dbReference type="PANTHER" id="PTHR23088:SF27">
    <property type="entry name" value="DEAMINATED GLUTATHIONE AMIDASE"/>
    <property type="match status" value="1"/>
</dbReference>
<feature type="domain" description="CN hydrolase" evidence="3">
    <location>
        <begin position="5"/>
        <end position="250"/>
    </location>
</feature>
<dbReference type="InterPro" id="IPR001110">
    <property type="entry name" value="UPF0012_CS"/>
</dbReference>
<dbReference type="SUPFAM" id="SSF56317">
    <property type="entry name" value="Carbon-nitrogen hydrolase"/>
    <property type="match status" value="1"/>
</dbReference>
<dbReference type="OrthoDB" id="9811121at2"/>
<dbReference type="Gene3D" id="3.60.110.10">
    <property type="entry name" value="Carbon-nitrogen hydrolase"/>
    <property type="match status" value="1"/>
</dbReference>
<dbReference type="InterPro" id="IPR036526">
    <property type="entry name" value="C-N_Hydrolase_sf"/>
</dbReference>
<protein>
    <submittedName>
        <fullName evidence="4">Nitrilase</fullName>
    </submittedName>
</protein>
<name>A0A1X7K0Z4_9BURK</name>
<evidence type="ECO:0000256" key="1">
    <source>
        <dbReference type="ARBA" id="ARBA00010613"/>
    </source>
</evidence>
<dbReference type="EMBL" id="FXAT01000003">
    <property type="protein sequence ID" value="SMG34156.1"/>
    <property type="molecule type" value="Genomic_DNA"/>
</dbReference>
<dbReference type="InterPro" id="IPR003010">
    <property type="entry name" value="C-N_Hydrolase"/>
</dbReference>
<evidence type="ECO:0000313" key="5">
    <source>
        <dbReference type="Proteomes" id="UP000193228"/>
    </source>
</evidence>
<dbReference type="Pfam" id="PF00795">
    <property type="entry name" value="CN_hydrolase"/>
    <property type="match status" value="1"/>
</dbReference>
<accession>A0A1X7K0Z4</accession>
<keyword evidence="5" id="KW-1185">Reference proteome</keyword>
<dbReference type="CDD" id="cd07572">
    <property type="entry name" value="nit"/>
    <property type="match status" value="1"/>
</dbReference>
<dbReference type="PROSITE" id="PS50263">
    <property type="entry name" value="CN_HYDROLASE"/>
    <property type="match status" value="1"/>
</dbReference>
<gene>
    <name evidence="4" type="ORF">SAMN06265784_103241</name>
</gene>
<dbReference type="GO" id="GO:0016811">
    <property type="term" value="F:hydrolase activity, acting on carbon-nitrogen (but not peptide) bonds, in linear amides"/>
    <property type="evidence" value="ECO:0007669"/>
    <property type="project" value="InterPro"/>
</dbReference>
<evidence type="ECO:0000259" key="3">
    <source>
        <dbReference type="PROSITE" id="PS50263"/>
    </source>
</evidence>
<dbReference type="InterPro" id="IPR045254">
    <property type="entry name" value="Nit1/2_C-N_Hydrolase"/>
</dbReference>
<keyword evidence="2" id="KW-0378">Hydrolase</keyword>